<dbReference type="Pfam" id="PF01248">
    <property type="entry name" value="Ribosomal_L7Ae"/>
    <property type="match status" value="1"/>
</dbReference>
<dbReference type="GO" id="GO:1990904">
    <property type="term" value="C:ribonucleoprotein complex"/>
    <property type="evidence" value="ECO:0007669"/>
    <property type="project" value="TreeGrafter"/>
</dbReference>
<evidence type="ECO:0000313" key="4">
    <source>
        <dbReference type="Proteomes" id="UP000694857"/>
    </source>
</evidence>
<dbReference type="InterPro" id="IPR040051">
    <property type="entry name" value="SECISBP2"/>
</dbReference>
<dbReference type="SUPFAM" id="SSF55315">
    <property type="entry name" value="L30e-like"/>
    <property type="match status" value="1"/>
</dbReference>
<protein>
    <submittedName>
        <fullName evidence="5">Selenocysteine insertion sequence-binding protein 2 isoform X5</fullName>
    </submittedName>
</protein>
<organism evidence="4 5">
    <name type="scientific">Balaenoptera musculus</name>
    <name type="common">Blue whale</name>
    <dbReference type="NCBI Taxonomy" id="9771"/>
    <lineage>
        <taxon>Eukaryota</taxon>
        <taxon>Metazoa</taxon>
        <taxon>Chordata</taxon>
        <taxon>Craniata</taxon>
        <taxon>Vertebrata</taxon>
        <taxon>Euteleostomi</taxon>
        <taxon>Mammalia</taxon>
        <taxon>Eutheria</taxon>
        <taxon>Laurasiatheria</taxon>
        <taxon>Artiodactyla</taxon>
        <taxon>Whippomorpha</taxon>
        <taxon>Cetacea</taxon>
        <taxon>Mysticeti</taxon>
        <taxon>Balaenopteridae</taxon>
        <taxon>Balaenoptera</taxon>
    </lineage>
</organism>
<evidence type="ECO:0000256" key="1">
    <source>
        <dbReference type="SAM" id="Coils"/>
    </source>
</evidence>
<evidence type="ECO:0000313" key="5">
    <source>
        <dbReference type="RefSeq" id="XP_036711092.1"/>
    </source>
</evidence>
<feature type="region of interest" description="Disordered" evidence="2">
    <location>
        <begin position="689"/>
        <end position="718"/>
    </location>
</feature>
<evidence type="ECO:0000256" key="2">
    <source>
        <dbReference type="SAM" id="MobiDB-lite"/>
    </source>
</evidence>
<feature type="region of interest" description="Disordered" evidence="2">
    <location>
        <begin position="402"/>
        <end position="522"/>
    </location>
</feature>
<dbReference type="InterPro" id="IPR029064">
    <property type="entry name" value="Ribosomal_eL30-like_sf"/>
</dbReference>
<dbReference type="InterPro" id="IPR004038">
    <property type="entry name" value="Ribosomal_eL8/eL30/eS12/Gad45"/>
</dbReference>
<dbReference type="FunFam" id="3.30.1330.30:FF:000004">
    <property type="entry name" value="selenocysteine insertion sequence-binding protein 2"/>
    <property type="match status" value="1"/>
</dbReference>
<keyword evidence="1" id="KW-0175">Coiled coil</keyword>
<sequence length="759" mass="84179">MASEGPREPAGEGIKLSADVKPFVPKFAGLSVAWSESSEARVFPSCAATTYYPCVQELAVPEQKLYAEDTAFGASTFPPQYLSPEIPLHPYGYSPYTLESSRNVCPVPGSQYDYNQPRCFGGFKTVKPRNKHMCPLPQDTKALFKKKTCDEQKFDTKKTDGPVSSDLKSVKSSPRMSIHAENSLKSDGYYKRTDRKSRIIEKSGSASKPEFEFTRLDFPELQGRENSEIPEIQKQLKWGPLRSASTDAEGEVVVKNNNRTESVTGNAATSPSSCTRADPKNGSMSSSEVLSSEPSYKEKHVVHPTKKSRASQGDDPEQNEASRKNRKKKEKSKSKYEVLTVQEPPRIENNFKSSGKKSQIPVQLDLGGMLTALEKKQHSQNAKQSSKPVVFSVGAVPVLSRDSMSGKKGHSFGQVKTPHNPLDSSAPLMKKGKQREVPKAKKPTSLKKIILKERQERKQQRLQENAVSPAFASDDVQDGESGGDDQALGQPDPSGGTEESVSCASVAESKSEDRLGAEPQKEVEACPKIHSRRFRDYCSQMLSKEVDACVTDLLKELVRFQDRMYQKDPVKAKTKRRLVLGLREVLKHLKLRKLKCIIISPNCEKIQSKGGLDDTLHTIIDYACEQNIPFVFALNRKALGRSLNKAVPVSVVGIFSYDGAQDQFHKMVELTMAARQAYRTMLENAHWELPGEPGPLAPASPPTQGPSCSAEDRPLAPAGKEEPRYIEIWRNHLEAYTQRALELEESLKASTSQMMNLNL</sequence>
<dbReference type="GeneID" id="118896806"/>
<dbReference type="Proteomes" id="UP000694857">
    <property type="component" value="Chromosome 6"/>
</dbReference>
<dbReference type="AlphaFoldDB" id="A0A8B8XMQ6"/>
<keyword evidence="4" id="KW-1185">Reference proteome</keyword>
<dbReference type="GO" id="GO:0043021">
    <property type="term" value="F:ribonucleoprotein complex binding"/>
    <property type="evidence" value="ECO:0007669"/>
    <property type="project" value="TreeGrafter"/>
</dbReference>
<feature type="compositionally biased region" description="Polar residues" evidence="2">
    <location>
        <begin position="350"/>
        <end position="360"/>
    </location>
</feature>
<feature type="compositionally biased region" description="Basic and acidic residues" evidence="2">
    <location>
        <begin position="509"/>
        <end position="522"/>
    </location>
</feature>
<feature type="compositionally biased region" description="Low complexity" evidence="2">
    <location>
        <begin position="283"/>
        <end position="294"/>
    </location>
</feature>
<reference evidence="5" key="1">
    <citation type="submission" date="2025-08" db="UniProtKB">
        <authorList>
            <consortium name="RefSeq"/>
        </authorList>
    </citation>
    <scope>IDENTIFICATION</scope>
    <source>
        <tissue evidence="5">Epidermis and Blubber</tissue>
    </source>
</reference>
<dbReference type="GO" id="GO:0035368">
    <property type="term" value="F:selenocysteine insertion sequence binding"/>
    <property type="evidence" value="ECO:0007669"/>
    <property type="project" value="InterPro"/>
</dbReference>
<accession>A0A8B8XMQ6</accession>
<feature type="compositionally biased region" description="Polar residues" evidence="2">
    <location>
        <begin position="166"/>
        <end position="175"/>
    </location>
</feature>
<feature type="compositionally biased region" description="Polar residues" evidence="2">
    <location>
        <begin position="255"/>
        <end position="275"/>
    </location>
</feature>
<feature type="region of interest" description="Disordered" evidence="2">
    <location>
        <begin position="154"/>
        <end position="184"/>
    </location>
</feature>
<feature type="compositionally biased region" description="Low complexity" evidence="2">
    <location>
        <begin position="498"/>
        <end position="508"/>
    </location>
</feature>
<dbReference type="GO" id="GO:0005739">
    <property type="term" value="C:mitochondrion"/>
    <property type="evidence" value="ECO:0007669"/>
    <property type="project" value="TreeGrafter"/>
</dbReference>
<dbReference type="PANTHER" id="PTHR13284:SF9">
    <property type="entry name" value="SELENOCYSTEINE INSERTION SEQUENCE-BINDING PROTEIN 2"/>
    <property type="match status" value="1"/>
</dbReference>
<feature type="compositionally biased region" description="Pro residues" evidence="2">
    <location>
        <begin position="692"/>
        <end position="704"/>
    </location>
</feature>
<proteinExistence type="predicted"/>
<name>A0A8B8XMQ6_BALMU</name>
<dbReference type="Gene3D" id="3.30.1330.30">
    <property type="match status" value="1"/>
</dbReference>
<feature type="domain" description="Ribosomal protein eL8/eL30/eS12/Gadd45" evidence="3">
    <location>
        <begin position="565"/>
        <end position="662"/>
    </location>
</feature>
<dbReference type="GO" id="GO:0003730">
    <property type="term" value="F:mRNA 3'-UTR binding"/>
    <property type="evidence" value="ECO:0007669"/>
    <property type="project" value="TreeGrafter"/>
</dbReference>
<gene>
    <name evidence="5" type="primary">SECISBP2</name>
</gene>
<dbReference type="CTD" id="79048"/>
<dbReference type="PANTHER" id="PTHR13284">
    <property type="entry name" value="GH01354P"/>
    <property type="match status" value="1"/>
</dbReference>
<feature type="coiled-coil region" evidence="1">
    <location>
        <begin position="726"/>
        <end position="753"/>
    </location>
</feature>
<feature type="compositionally biased region" description="Basic and acidic residues" evidence="2">
    <location>
        <begin position="450"/>
        <end position="461"/>
    </location>
</feature>
<dbReference type="GO" id="GO:0001514">
    <property type="term" value="P:selenocysteine incorporation"/>
    <property type="evidence" value="ECO:0007669"/>
    <property type="project" value="TreeGrafter"/>
</dbReference>
<feature type="region of interest" description="Disordered" evidence="2">
    <location>
        <begin position="222"/>
        <end position="360"/>
    </location>
</feature>
<dbReference type="RefSeq" id="XP_036711092.1">
    <property type="nucleotide sequence ID" value="XM_036855197.1"/>
</dbReference>
<evidence type="ECO:0000259" key="3">
    <source>
        <dbReference type="Pfam" id="PF01248"/>
    </source>
</evidence>